<accession>E9GU42</accession>
<protein>
    <recommendedName>
        <fullName evidence="4 11">Condensin complex subunit 2</fullName>
    </recommendedName>
</protein>
<comment type="subcellular location">
    <subcellularLocation>
        <location evidence="1">Chromosome</location>
    </subcellularLocation>
    <subcellularLocation>
        <location evidence="2">Cytoplasm</location>
    </subcellularLocation>
</comment>
<sequence>MMAVSMTPTMERFPPKPVTNSRRSISLFSSPKVRKSIGFSNVSPALLLETPHAETGVPLDPSKSIQIQNNDEQELRERQKQRAAEMQQQNLASPSTPADRRKSMGPATGMTNAALVEHYSNCIKLSAENKINMKNAFNLQLIDCMSEMLRKKDPEMNNFQAASCTLDASAKIYAYRVDCVHIDTIKMAGGLGRTGDEGQQEQEGNGQAGGEQDEANKAKKKAKKKNKKTIETNVDHINMSKFDLEYDVDPLFKKNSARFDEGRNGGVNFLTSLMLKDDGCQLIMDSDSLCNAVSHRLEPTQTSCPVVQGKAICLDSAEICPTLKGFSFTTWDPTNDDLMGLLQSPTKRKHEEYQVPSLPTSNEDHAFDMDAVPDTYGGNDSENETHLGMEDIDEEEGIDRHRNGDGQMNPVPILAGNGKNLGIVELKDQLNRQDYSYFSVAVRSAWAGPLHWRLNKLGQKVDPNREVKKKRRKDAFVMSFEDIPDFGNDFKPAKSTSKLTNATLLQWLPEKITLPEDLHYGLKEFSQSFTRPMLSVRSSTKTGPSQDLEGILSPYDYSNRRDADNFCPEVNADSSDNDDHHDDPMTFNDQTADFASQSDGTKTFGQFSGDNLIAAPNMVAKIQINYAKVAKKMDMRRLKSTMWNMLNQPNETDNAQKPTAGNPKAFSRMYNQIPNLLPQKMAENLSVALAFAALLHLANENTLHLAQEYGNLDDFAIVHPN</sequence>
<feature type="compositionally biased region" description="Polar residues" evidence="12">
    <location>
        <begin position="86"/>
        <end position="96"/>
    </location>
</feature>
<dbReference type="GO" id="GO:0000796">
    <property type="term" value="C:condensin complex"/>
    <property type="evidence" value="ECO:0000318"/>
    <property type="project" value="GO_Central"/>
</dbReference>
<evidence type="ECO:0000256" key="3">
    <source>
        <dbReference type="ARBA" id="ARBA00009471"/>
    </source>
</evidence>
<evidence type="ECO:0000256" key="9">
    <source>
        <dbReference type="ARBA" id="ARBA00023067"/>
    </source>
</evidence>
<keyword evidence="5" id="KW-0158">Chromosome</keyword>
<keyword evidence="10 11" id="KW-0131">Cell cycle</keyword>
<evidence type="ECO:0000256" key="7">
    <source>
        <dbReference type="ARBA" id="ARBA00022618"/>
    </source>
</evidence>
<feature type="region of interest" description="Disordered" evidence="12">
    <location>
        <begin position="193"/>
        <end position="227"/>
    </location>
</feature>
<keyword evidence="9 11" id="KW-0226">DNA condensation</keyword>
<feature type="compositionally biased region" description="Basic residues" evidence="12">
    <location>
        <begin position="218"/>
        <end position="227"/>
    </location>
</feature>
<dbReference type="InParanoid" id="E9GU42"/>
<reference evidence="13 14" key="1">
    <citation type="journal article" date="2011" name="Science">
        <title>The ecoresponsive genome of Daphnia pulex.</title>
        <authorList>
            <person name="Colbourne J.K."/>
            <person name="Pfrender M.E."/>
            <person name="Gilbert D."/>
            <person name="Thomas W.K."/>
            <person name="Tucker A."/>
            <person name="Oakley T.H."/>
            <person name="Tokishita S."/>
            <person name="Aerts A."/>
            <person name="Arnold G.J."/>
            <person name="Basu M.K."/>
            <person name="Bauer D.J."/>
            <person name="Caceres C.E."/>
            <person name="Carmel L."/>
            <person name="Casola C."/>
            <person name="Choi J.H."/>
            <person name="Detter J.C."/>
            <person name="Dong Q."/>
            <person name="Dusheyko S."/>
            <person name="Eads B.D."/>
            <person name="Frohlich T."/>
            <person name="Geiler-Samerotte K.A."/>
            <person name="Gerlach D."/>
            <person name="Hatcher P."/>
            <person name="Jogdeo S."/>
            <person name="Krijgsveld J."/>
            <person name="Kriventseva E.V."/>
            <person name="Kultz D."/>
            <person name="Laforsch C."/>
            <person name="Lindquist E."/>
            <person name="Lopez J."/>
            <person name="Manak J.R."/>
            <person name="Muller J."/>
            <person name="Pangilinan J."/>
            <person name="Patwardhan R.P."/>
            <person name="Pitluck S."/>
            <person name="Pritham E.J."/>
            <person name="Rechtsteiner A."/>
            <person name="Rho M."/>
            <person name="Rogozin I.B."/>
            <person name="Sakarya O."/>
            <person name="Salamov A."/>
            <person name="Schaack S."/>
            <person name="Shapiro H."/>
            <person name="Shiga Y."/>
            <person name="Skalitzky C."/>
            <person name="Smith Z."/>
            <person name="Souvorov A."/>
            <person name="Sung W."/>
            <person name="Tang Z."/>
            <person name="Tsuchiya D."/>
            <person name="Tu H."/>
            <person name="Vos H."/>
            <person name="Wang M."/>
            <person name="Wolf Y.I."/>
            <person name="Yamagata H."/>
            <person name="Yamada T."/>
            <person name="Ye Y."/>
            <person name="Shaw J.R."/>
            <person name="Andrews J."/>
            <person name="Crease T.J."/>
            <person name="Tang H."/>
            <person name="Lucas S.M."/>
            <person name="Robertson H.M."/>
            <person name="Bork P."/>
            <person name="Koonin E.V."/>
            <person name="Zdobnov E.M."/>
            <person name="Grigoriev I.V."/>
            <person name="Lynch M."/>
            <person name="Boore J.L."/>
        </authorList>
    </citation>
    <scope>NUCLEOTIDE SEQUENCE [LARGE SCALE GENOMIC DNA]</scope>
</reference>
<evidence type="ECO:0000256" key="8">
    <source>
        <dbReference type="ARBA" id="ARBA00022776"/>
    </source>
</evidence>
<dbReference type="Proteomes" id="UP000000305">
    <property type="component" value="Unassembled WGS sequence"/>
</dbReference>
<dbReference type="AlphaFoldDB" id="E9GU42"/>
<keyword evidence="8 11" id="KW-0498">Mitosis</keyword>
<evidence type="ECO:0000256" key="10">
    <source>
        <dbReference type="ARBA" id="ARBA00023306"/>
    </source>
</evidence>
<feature type="compositionally biased region" description="Basic and acidic residues" evidence="12">
    <location>
        <begin position="73"/>
        <end position="83"/>
    </location>
</feature>
<dbReference type="HOGENOM" id="CLU_010510_1_0_1"/>
<name>E9GU42_DAPPU</name>
<dbReference type="Pfam" id="PF05786">
    <property type="entry name" value="Cnd2"/>
    <property type="match status" value="1"/>
</dbReference>
<dbReference type="PhylomeDB" id="E9GU42"/>
<dbReference type="KEGG" id="dpx:DAPPUDRAFT_225892"/>
<comment type="similarity">
    <text evidence="3 11">Belongs to the CND2 (condensin subunit 2) family.</text>
</comment>
<dbReference type="PANTHER" id="PTHR13108">
    <property type="entry name" value="CONDENSIN COMPLEX SUBUNIT 2"/>
    <property type="match status" value="1"/>
</dbReference>
<organism evidence="13 14">
    <name type="scientific">Daphnia pulex</name>
    <name type="common">Water flea</name>
    <dbReference type="NCBI Taxonomy" id="6669"/>
    <lineage>
        <taxon>Eukaryota</taxon>
        <taxon>Metazoa</taxon>
        <taxon>Ecdysozoa</taxon>
        <taxon>Arthropoda</taxon>
        <taxon>Crustacea</taxon>
        <taxon>Branchiopoda</taxon>
        <taxon>Diplostraca</taxon>
        <taxon>Cladocera</taxon>
        <taxon>Anomopoda</taxon>
        <taxon>Daphniidae</taxon>
        <taxon>Daphnia</taxon>
    </lineage>
</organism>
<dbReference type="OMA" id="FRKTCAD"/>
<feature type="compositionally biased region" description="Polar residues" evidence="12">
    <location>
        <begin position="536"/>
        <end position="545"/>
    </location>
</feature>
<proteinExistence type="inferred from homology"/>
<evidence type="ECO:0000256" key="5">
    <source>
        <dbReference type="ARBA" id="ARBA00022454"/>
    </source>
</evidence>
<feature type="region of interest" description="Disordered" evidence="12">
    <location>
        <begin position="53"/>
        <end position="107"/>
    </location>
</feature>
<evidence type="ECO:0000256" key="6">
    <source>
        <dbReference type="ARBA" id="ARBA00022490"/>
    </source>
</evidence>
<dbReference type="eggNOG" id="KOG2328">
    <property type="taxonomic scope" value="Eukaryota"/>
</dbReference>
<evidence type="ECO:0000313" key="13">
    <source>
        <dbReference type="EMBL" id="EFX77041.1"/>
    </source>
</evidence>
<gene>
    <name evidence="13" type="ORF">DAPPUDRAFT_225892</name>
</gene>
<feature type="region of interest" description="Disordered" evidence="12">
    <location>
        <begin position="536"/>
        <end position="589"/>
    </location>
</feature>
<evidence type="ECO:0000256" key="4">
    <source>
        <dbReference type="ARBA" id="ARBA00016065"/>
    </source>
</evidence>
<evidence type="ECO:0000256" key="2">
    <source>
        <dbReference type="ARBA" id="ARBA00004496"/>
    </source>
</evidence>
<evidence type="ECO:0000256" key="11">
    <source>
        <dbReference type="PIRNR" id="PIRNR017126"/>
    </source>
</evidence>
<evidence type="ECO:0000256" key="12">
    <source>
        <dbReference type="SAM" id="MobiDB-lite"/>
    </source>
</evidence>
<keyword evidence="6" id="KW-0963">Cytoplasm</keyword>
<dbReference type="GO" id="GO:0007076">
    <property type="term" value="P:mitotic chromosome condensation"/>
    <property type="evidence" value="ECO:0000318"/>
    <property type="project" value="GO_Central"/>
</dbReference>
<dbReference type="EMBL" id="GL732565">
    <property type="protein sequence ID" value="EFX77041.1"/>
    <property type="molecule type" value="Genomic_DNA"/>
</dbReference>
<comment type="function">
    <text evidence="11">Regulatory subunit of the condensin complex, a complex required for conversion of interphase chromatin into mitotic-like condense chromosomes.</text>
</comment>
<keyword evidence="14" id="KW-1185">Reference proteome</keyword>
<evidence type="ECO:0000256" key="1">
    <source>
        <dbReference type="ARBA" id="ARBA00004286"/>
    </source>
</evidence>
<dbReference type="GO" id="GO:0005737">
    <property type="term" value="C:cytoplasm"/>
    <property type="evidence" value="ECO:0007669"/>
    <property type="project" value="UniProtKB-SubCell"/>
</dbReference>
<evidence type="ECO:0000313" key="14">
    <source>
        <dbReference type="Proteomes" id="UP000000305"/>
    </source>
</evidence>
<dbReference type="PIRSF" id="PIRSF017126">
    <property type="entry name" value="Condensin_H"/>
    <property type="match status" value="1"/>
</dbReference>
<feature type="region of interest" description="Disordered" evidence="12">
    <location>
        <begin position="1"/>
        <end position="23"/>
    </location>
</feature>
<dbReference type="FunCoup" id="E9GU42">
    <property type="interactions" value="962"/>
</dbReference>
<dbReference type="STRING" id="6669.E9GU42"/>
<dbReference type="PANTHER" id="PTHR13108:SF9">
    <property type="entry name" value="CONDENSIN COMPLEX SUBUNIT 2"/>
    <property type="match status" value="1"/>
</dbReference>
<keyword evidence="7 11" id="KW-0132">Cell division</keyword>
<dbReference type="OrthoDB" id="362021at2759"/>
<dbReference type="GO" id="GO:0051301">
    <property type="term" value="P:cell division"/>
    <property type="evidence" value="ECO:0007669"/>
    <property type="project" value="UniProtKB-KW"/>
</dbReference>
<dbReference type="GO" id="GO:0003682">
    <property type="term" value="F:chromatin binding"/>
    <property type="evidence" value="ECO:0000318"/>
    <property type="project" value="GO_Central"/>
</dbReference>
<dbReference type="InterPro" id="IPR022816">
    <property type="entry name" value="Condensin_barren_su2"/>
</dbReference>